<evidence type="ECO:0000256" key="2">
    <source>
        <dbReference type="SAM" id="MobiDB-lite"/>
    </source>
</evidence>
<dbReference type="Pfam" id="PF25057">
    <property type="entry name" value="CUT_N"/>
    <property type="match status" value="1"/>
</dbReference>
<dbReference type="PANTHER" id="PTHR46560:SF5">
    <property type="entry name" value="CYPHER, ISOFORM B"/>
    <property type="match status" value="1"/>
</dbReference>
<name>A0A1D1UM51_RAMVA</name>
<dbReference type="Gene3D" id="2.60.40.4100">
    <property type="entry name" value="Zona pellucida, ZP-C domain"/>
    <property type="match status" value="1"/>
</dbReference>
<dbReference type="STRING" id="947166.A0A1D1UM51"/>
<dbReference type="PANTHER" id="PTHR46560">
    <property type="entry name" value="CYPHER, ISOFORM B"/>
    <property type="match status" value="1"/>
</dbReference>
<feature type="domain" description="ZP" evidence="4">
    <location>
        <begin position="93"/>
        <end position="345"/>
    </location>
</feature>
<feature type="compositionally biased region" description="Low complexity" evidence="2">
    <location>
        <begin position="443"/>
        <end position="456"/>
    </location>
</feature>
<reference evidence="5 6" key="1">
    <citation type="journal article" date="2016" name="Nat. Commun.">
        <title>Extremotolerant tardigrade genome and improved radiotolerance of human cultured cells by tardigrade-unique protein.</title>
        <authorList>
            <person name="Hashimoto T."/>
            <person name="Horikawa D.D."/>
            <person name="Saito Y."/>
            <person name="Kuwahara H."/>
            <person name="Kozuka-Hata H."/>
            <person name="Shin-I T."/>
            <person name="Minakuchi Y."/>
            <person name="Ohishi K."/>
            <person name="Motoyama A."/>
            <person name="Aizu T."/>
            <person name="Enomoto A."/>
            <person name="Kondo K."/>
            <person name="Tanaka S."/>
            <person name="Hara Y."/>
            <person name="Koshikawa S."/>
            <person name="Sagara H."/>
            <person name="Miura T."/>
            <person name="Yokobori S."/>
            <person name="Miyagawa K."/>
            <person name="Suzuki Y."/>
            <person name="Kubo T."/>
            <person name="Oyama M."/>
            <person name="Kohara Y."/>
            <person name="Fujiyama A."/>
            <person name="Arakawa K."/>
            <person name="Katayama T."/>
            <person name="Toyoda A."/>
            <person name="Kunieda T."/>
        </authorList>
    </citation>
    <scope>NUCLEOTIDE SEQUENCE [LARGE SCALE GENOMIC DNA]</scope>
    <source>
        <strain evidence="5 6">YOKOZUNA-1</strain>
    </source>
</reference>
<evidence type="ECO:0000259" key="4">
    <source>
        <dbReference type="PROSITE" id="PS51034"/>
    </source>
</evidence>
<dbReference type="EMBL" id="BDGG01000001">
    <property type="protein sequence ID" value="GAU90806.1"/>
    <property type="molecule type" value="Genomic_DNA"/>
</dbReference>
<dbReference type="InterPro" id="IPR001507">
    <property type="entry name" value="ZP_dom"/>
</dbReference>
<protein>
    <recommendedName>
        <fullName evidence="4">ZP domain-containing protein</fullName>
    </recommendedName>
</protein>
<dbReference type="InterPro" id="IPR055355">
    <property type="entry name" value="ZP-C"/>
</dbReference>
<dbReference type="SMART" id="SM00241">
    <property type="entry name" value="ZP"/>
    <property type="match status" value="1"/>
</dbReference>
<evidence type="ECO:0000256" key="3">
    <source>
        <dbReference type="SAM" id="Phobius"/>
    </source>
</evidence>
<keyword evidence="3" id="KW-0472">Membrane</keyword>
<organism evidence="5 6">
    <name type="scientific">Ramazzottius varieornatus</name>
    <name type="common">Water bear</name>
    <name type="synonym">Tardigrade</name>
    <dbReference type="NCBI Taxonomy" id="947166"/>
    <lineage>
        <taxon>Eukaryota</taxon>
        <taxon>Metazoa</taxon>
        <taxon>Ecdysozoa</taxon>
        <taxon>Tardigrada</taxon>
        <taxon>Eutardigrada</taxon>
        <taxon>Parachela</taxon>
        <taxon>Hypsibioidea</taxon>
        <taxon>Ramazzottiidae</taxon>
        <taxon>Ramazzottius</taxon>
    </lineage>
</organism>
<dbReference type="OrthoDB" id="10062424at2759"/>
<dbReference type="InterPro" id="IPR056953">
    <property type="entry name" value="CUT_N"/>
</dbReference>
<sequence length="696" mass="74410">MGDMSKALHKNITFVSEPSAAMYRQVGMWNSSDLVDFDNAIDYTNSSDLTGAASERRGYSSSRGNYAEGRQYDGQGDSYKVAYMPLITYFDVKCDKKGMHVHVEFNKPFNGIIFSKGFFNSPDCRYVPAKSYGKIFDFTVPVDYCGTSGEDHAYDYKDSYFENTLIIQFDEYIQEVWDLAKTVRCEWNAYYDKSVAVRPFSVGNLDPVLYRFNGDNIESWIQVQKGKGPLAEEVYGIVKVGDPLTLVIGIKDYEGKFDLQVKDCFATDGYGARVQLTDYYGCVVRDKIMSPFRKVKDYGPQATAVAYAYFQAFKFPDRYEVGIKCNIQVCLGKCQGGCPSGDYGSGGGGGVNYAGGDSYQEPGYTAPGGAYGGGASGGGGGGGYDKGAYSNSVPSRGVDLSNFGPGPYVPDLPVSAPNPPNGPYMTAYDTSNALGAALPPSGPSQSSGPYDGSPSSNVRTTLLPGNGNNGLEDFADESYGSRPKNPPPKKTTSGGSSDSGLDPYRRKRNANDSAVASSGVSGSMASMSITSVSETAGSTDKTGDMASSTVQPSWTVTVSLTSSSQTDVTSGARQAAVRNASHKSGRTAKIIQDDGQINLDGKFKVIAAHDIQSDNINAGPQEVSLAKPSSICIAVSSFTVAVTLLSAILVLSVLVTFFVCLRLRRSNRKLSGYGSEAVLQVAREIKPVQSIFSSSK</sequence>
<evidence type="ECO:0000313" key="5">
    <source>
        <dbReference type="EMBL" id="GAU90806.1"/>
    </source>
</evidence>
<keyword evidence="3" id="KW-1133">Transmembrane helix</keyword>
<accession>A0A1D1UM51</accession>
<dbReference type="InterPro" id="IPR042235">
    <property type="entry name" value="ZP-C_dom"/>
</dbReference>
<comment type="caution">
    <text evidence="5">The sequence shown here is derived from an EMBL/GenBank/DDBJ whole genome shotgun (WGS) entry which is preliminary data.</text>
</comment>
<evidence type="ECO:0000256" key="1">
    <source>
        <dbReference type="ARBA" id="ARBA00023157"/>
    </source>
</evidence>
<gene>
    <name evidence="5" type="primary">RvY_03171-1</name>
    <name evidence="5" type="synonym">RvY_03171.1</name>
    <name evidence="5" type="ORF">RvY_03171</name>
</gene>
<dbReference type="Proteomes" id="UP000186922">
    <property type="component" value="Unassembled WGS sequence"/>
</dbReference>
<feature type="transmembrane region" description="Helical" evidence="3">
    <location>
        <begin position="638"/>
        <end position="661"/>
    </location>
</feature>
<keyword evidence="3" id="KW-0812">Transmembrane</keyword>
<feature type="region of interest" description="Disordered" evidence="2">
    <location>
        <begin position="411"/>
        <end position="524"/>
    </location>
</feature>
<feature type="compositionally biased region" description="Low complexity" evidence="2">
    <location>
        <begin position="513"/>
        <end position="524"/>
    </location>
</feature>
<evidence type="ECO:0000313" key="6">
    <source>
        <dbReference type="Proteomes" id="UP000186922"/>
    </source>
</evidence>
<keyword evidence="1" id="KW-1015">Disulfide bond</keyword>
<proteinExistence type="predicted"/>
<dbReference type="Pfam" id="PF00100">
    <property type="entry name" value="Zona_pellucida"/>
    <property type="match status" value="1"/>
</dbReference>
<keyword evidence="6" id="KW-1185">Reference proteome</keyword>
<dbReference type="AlphaFoldDB" id="A0A1D1UM51"/>
<dbReference type="PROSITE" id="PS51034">
    <property type="entry name" value="ZP_2"/>
    <property type="match status" value="1"/>
</dbReference>